<comment type="caution">
    <text evidence="1">The sequence shown here is derived from an EMBL/GenBank/DDBJ whole genome shotgun (WGS) entry which is preliminary data.</text>
</comment>
<name>A0A210PW68_MIZYE</name>
<dbReference type="AlphaFoldDB" id="A0A210PW68"/>
<gene>
    <name evidence="1" type="ORF">KP79_PYT06938</name>
</gene>
<accession>A0A210PW68</accession>
<dbReference type="Proteomes" id="UP000242188">
    <property type="component" value="Unassembled WGS sequence"/>
</dbReference>
<evidence type="ECO:0000313" key="2">
    <source>
        <dbReference type="Proteomes" id="UP000242188"/>
    </source>
</evidence>
<sequence>MVMRALSQDKNAVCGLHSSTETSNSSGCLTLGEENLEAVPVVDQQQDRK</sequence>
<keyword evidence="2" id="KW-1185">Reference proteome</keyword>
<proteinExistence type="predicted"/>
<organism evidence="1 2">
    <name type="scientific">Mizuhopecten yessoensis</name>
    <name type="common">Japanese scallop</name>
    <name type="synonym">Patinopecten yessoensis</name>
    <dbReference type="NCBI Taxonomy" id="6573"/>
    <lineage>
        <taxon>Eukaryota</taxon>
        <taxon>Metazoa</taxon>
        <taxon>Spiralia</taxon>
        <taxon>Lophotrochozoa</taxon>
        <taxon>Mollusca</taxon>
        <taxon>Bivalvia</taxon>
        <taxon>Autobranchia</taxon>
        <taxon>Pteriomorphia</taxon>
        <taxon>Pectinida</taxon>
        <taxon>Pectinoidea</taxon>
        <taxon>Pectinidae</taxon>
        <taxon>Mizuhopecten</taxon>
    </lineage>
</organism>
<dbReference type="EMBL" id="NEDP02005451">
    <property type="protein sequence ID" value="OWF40747.1"/>
    <property type="molecule type" value="Genomic_DNA"/>
</dbReference>
<protein>
    <submittedName>
        <fullName evidence="1">Uncharacterized protein</fullName>
    </submittedName>
</protein>
<reference evidence="1 2" key="1">
    <citation type="journal article" date="2017" name="Nat. Ecol. Evol.">
        <title>Scallop genome provides insights into evolution of bilaterian karyotype and development.</title>
        <authorList>
            <person name="Wang S."/>
            <person name="Zhang J."/>
            <person name="Jiao W."/>
            <person name="Li J."/>
            <person name="Xun X."/>
            <person name="Sun Y."/>
            <person name="Guo X."/>
            <person name="Huan P."/>
            <person name="Dong B."/>
            <person name="Zhang L."/>
            <person name="Hu X."/>
            <person name="Sun X."/>
            <person name="Wang J."/>
            <person name="Zhao C."/>
            <person name="Wang Y."/>
            <person name="Wang D."/>
            <person name="Huang X."/>
            <person name="Wang R."/>
            <person name="Lv J."/>
            <person name="Li Y."/>
            <person name="Zhang Z."/>
            <person name="Liu B."/>
            <person name="Lu W."/>
            <person name="Hui Y."/>
            <person name="Liang J."/>
            <person name="Zhou Z."/>
            <person name="Hou R."/>
            <person name="Li X."/>
            <person name="Liu Y."/>
            <person name="Li H."/>
            <person name="Ning X."/>
            <person name="Lin Y."/>
            <person name="Zhao L."/>
            <person name="Xing Q."/>
            <person name="Dou J."/>
            <person name="Li Y."/>
            <person name="Mao J."/>
            <person name="Guo H."/>
            <person name="Dou H."/>
            <person name="Li T."/>
            <person name="Mu C."/>
            <person name="Jiang W."/>
            <person name="Fu Q."/>
            <person name="Fu X."/>
            <person name="Miao Y."/>
            <person name="Liu J."/>
            <person name="Yu Q."/>
            <person name="Li R."/>
            <person name="Liao H."/>
            <person name="Li X."/>
            <person name="Kong Y."/>
            <person name="Jiang Z."/>
            <person name="Chourrout D."/>
            <person name="Li R."/>
            <person name="Bao Z."/>
        </authorList>
    </citation>
    <scope>NUCLEOTIDE SEQUENCE [LARGE SCALE GENOMIC DNA]</scope>
    <source>
        <strain evidence="1 2">PY_sf001</strain>
    </source>
</reference>
<evidence type="ECO:0000313" key="1">
    <source>
        <dbReference type="EMBL" id="OWF40747.1"/>
    </source>
</evidence>